<protein>
    <submittedName>
        <fullName evidence="2">Uncharacterized protein</fullName>
    </submittedName>
</protein>
<evidence type="ECO:0000313" key="3">
    <source>
        <dbReference type="Proteomes" id="UP000292568"/>
    </source>
</evidence>
<reference evidence="2 3" key="1">
    <citation type="submission" date="2018-12" db="EMBL/GenBank/DDBJ databases">
        <title>Unveiling genomic diversity among members of the Bifidobacterium pseudolongum species, a widely distributed gut commensal of the animal kingdom.</title>
        <authorList>
            <person name="Lugli G.A."/>
            <person name="Duranti S."/>
            <person name="Albert K."/>
            <person name="Mancabelli L."/>
            <person name="Napoli S."/>
            <person name="Viappiani A."/>
            <person name="Anzalone R."/>
            <person name="Longhi G."/>
            <person name="Milani C."/>
            <person name="Turroni F."/>
            <person name="Alessandri G."/>
            <person name="Sela D.A."/>
            <person name="Van Sinderen D."/>
            <person name="Ventura M."/>
        </authorList>
    </citation>
    <scope>NUCLEOTIDE SEQUENCE [LARGE SCALE GENOMIC DNA]</scope>
    <source>
        <strain evidence="2 3">2093B</strain>
    </source>
</reference>
<sequence length="225" mass="24734">MSAQHDNADTSRCPVCETAVGHLDAAAADHAHAWLRYREASDEYFADLASGAISLGSQACERRWNEVHQLWLKTRTIYTVWIDAQRTAAHTISGHSQHLQEAAGEVREPAAPLAETEEMRTVVTDTGAATASAHGDLDGDGEPLYLCGGFLNAHAGRHATVERHETEEDDVLRDAVRAIEHGETTRIRAWGFGNRQGRRTALRELRELLDDMIASIDADTEEGAR</sequence>
<accession>A0A4Q5A238</accession>
<comment type="caution">
    <text evidence="2">The sequence shown here is derived from an EMBL/GenBank/DDBJ whole genome shotgun (WGS) entry which is preliminary data.</text>
</comment>
<name>A0A4Q5A238_9BIFI</name>
<dbReference type="RefSeq" id="WP_129897599.1">
    <property type="nucleotide sequence ID" value="NZ_RYUH01000010.1"/>
</dbReference>
<feature type="region of interest" description="Disordered" evidence="1">
    <location>
        <begin position="95"/>
        <end position="115"/>
    </location>
</feature>
<dbReference type="Proteomes" id="UP000292568">
    <property type="component" value="Unassembled WGS sequence"/>
</dbReference>
<dbReference type="EMBL" id="RYUH01000010">
    <property type="protein sequence ID" value="RYQ10454.1"/>
    <property type="molecule type" value="Genomic_DNA"/>
</dbReference>
<evidence type="ECO:0000256" key="1">
    <source>
        <dbReference type="SAM" id="MobiDB-lite"/>
    </source>
</evidence>
<evidence type="ECO:0000313" key="2">
    <source>
        <dbReference type="EMBL" id="RYQ10454.1"/>
    </source>
</evidence>
<dbReference type="AlphaFoldDB" id="A0A4Q5A238"/>
<gene>
    <name evidence="2" type="ORF">PG2093B_1037</name>
</gene>
<proteinExistence type="predicted"/>
<organism evidence="2 3">
    <name type="scientific">Bifidobacterium pseudolongum subsp. globosum</name>
    <dbReference type="NCBI Taxonomy" id="1690"/>
    <lineage>
        <taxon>Bacteria</taxon>
        <taxon>Bacillati</taxon>
        <taxon>Actinomycetota</taxon>
        <taxon>Actinomycetes</taxon>
        <taxon>Bifidobacteriales</taxon>
        <taxon>Bifidobacteriaceae</taxon>
        <taxon>Bifidobacterium</taxon>
    </lineage>
</organism>